<dbReference type="Pfam" id="PF01370">
    <property type="entry name" value="Epimerase"/>
    <property type="match status" value="1"/>
</dbReference>
<dbReference type="HOGENOM" id="CLU_007383_6_0_5"/>
<dbReference type="EC" id="1.1.1.219" evidence="2"/>
<dbReference type="Proteomes" id="UP000033220">
    <property type="component" value="Chromosome DSM 122"/>
</dbReference>
<evidence type="ECO:0000313" key="2">
    <source>
        <dbReference type="EMBL" id="CCG08314.1"/>
    </source>
</evidence>
<organism evidence="2 3">
    <name type="scientific">Pararhodospirillum photometricum DSM 122</name>
    <dbReference type="NCBI Taxonomy" id="1150469"/>
    <lineage>
        <taxon>Bacteria</taxon>
        <taxon>Pseudomonadati</taxon>
        <taxon>Pseudomonadota</taxon>
        <taxon>Alphaproteobacteria</taxon>
        <taxon>Rhodospirillales</taxon>
        <taxon>Rhodospirillaceae</taxon>
        <taxon>Pararhodospirillum</taxon>
    </lineage>
</organism>
<dbReference type="KEGG" id="rpm:RSPPHO_01688"/>
<dbReference type="GO" id="GO:0004029">
    <property type="term" value="F:aldehyde dehydrogenase (NAD+) activity"/>
    <property type="evidence" value="ECO:0007669"/>
    <property type="project" value="TreeGrafter"/>
</dbReference>
<dbReference type="PATRIC" id="fig|1150469.3.peg.1903"/>
<evidence type="ECO:0000313" key="3">
    <source>
        <dbReference type="Proteomes" id="UP000033220"/>
    </source>
</evidence>
<dbReference type="SUPFAM" id="SSF51735">
    <property type="entry name" value="NAD(P)-binding Rossmann-fold domains"/>
    <property type="match status" value="1"/>
</dbReference>
<dbReference type="GO" id="GO:0005737">
    <property type="term" value="C:cytoplasm"/>
    <property type="evidence" value="ECO:0007669"/>
    <property type="project" value="TreeGrafter"/>
</dbReference>
<accession>H6SJZ9</accession>
<evidence type="ECO:0000259" key="1">
    <source>
        <dbReference type="Pfam" id="PF01370"/>
    </source>
</evidence>
<gene>
    <name evidence="2" type="ORF">RSPPHO_01688</name>
</gene>
<dbReference type="eggNOG" id="COG0451">
    <property type="taxonomic scope" value="Bacteria"/>
</dbReference>
<sequence>MTRGETDMRTILVTGAAGCLGRHVSTHLASLPESQVRAGTRVDGRPAPTGEGLSAVVADVKDARTLEAACTGVDAIVHCAAGDRQVLVNGTQAVLNAARSKGVRRVIHLSCSTVYGSAKGAVSEETPLVTGLGDEVGAAVLKAEAEALCRAAAAEGLSVVILRPTVVMGPGSPFWAGTLAQRLANRVWGTIGKVGNGTCSPIDPRDVATAVAAALDADVAPGTAFNLAGPDTLSWNAFFAKYNDALALPDVREIQPESLGVRVLQAGPAKLISRHLPTLKSKKVENTLLSAPDFGELDLYRLVATYPTDKAQRALGWTAVHGVKDAVESAAAWAKAEGLTRRTF</sequence>
<dbReference type="InterPro" id="IPR051783">
    <property type="entry name" value="NAD(P)-dependent_oxidoreduct"/>
</dbReference>
<dbReference type="AlphaFoldDB" id="H6SJZ9"/>
<dbReference type="STRING" id="1150469.RSPPHO_01688"/>
<dbReference type="PANTHER" id="PTHR48079">
    <property type="entry name" value="PROTEIN YEEZ"/>
    <property type="match status" value="1"/>
</dbReference>
<dbReference type="PANTHER" id="PTHR48079:SF6">
    <property type="entry name" value="NAD(P)-BINDING DOMAIN-CONTAINING PROTEIN-RELATED"/>
    <property type="match status" value="1"/>
</dbReference>
<dbReference type="EMBL" id="HE663493">
    <property type="protein sequence ID" value="CCG08314.1"/>
    <property type="molecule type" value="Genomic_DNA"/>
</dbReference>
<dbReference type="GO" id="GO:0045552">
    <property type="term" value="F:dihydroflavanol 4-reductase activity"/>
    <property type="evidence" value="ECO:0007669"/>
    <property type="project" value="UniProtKB-EC"/>
</dbReference>
<dbReference type="InterPro" id="IPR001509">
    <property type="entry name" value="Epimerase_deHydtase"/>
</dbReference>
<reference evidence="2 3" key="1">
    <citation type="submission" date="2012-02" db="EMBL/GenBank/DDBJ databases">
        <title>Shotgun genome sequence of Phaeospirillum photometricum DSM 122.</title>
        <authorList>
            <person name="Duquesne K."/>
            <person name="Sturgis J."/>
        </authorList>
    </citation>
    <scope>NUCLEOTIDE SEQUENCE [LARGE SCALE GENOMIC DNA]</scope>
    <source>
        <strain evidence="3">DSM122</strain>
    </source>
</reference>
<name>H6SJZ9_PARPM</name>
<keyword evidence="2" id="KW-0560">Oxidoreductase</keyword>
<dbReference type="Gene3D" id="3.40.50.720">
    <property type="entry name" value="NAD(P)-binding Rossmann-like Domain"/>
    <property type="match status" value="1"/>
</dbReference>
<keyword evidence="3" id="KW-1185">Reference proteome</keyword>
<proteinExistence type="predicted"/>
<feature type="domain" description="NAD-dependent epimerase/dehydratase" evidence="1">
    <location>
        <begin position="11"/>
        <end position="228"/>
    </location>
</feature>
<dbReference type="InterPro" id="IPR036291">
    <property type="entry name" value="NAD(P)-bd_dom_sf"/>
</dbReference>
<protein>
    <submittedName>
        <fullName evidence="2">Dihydrokaempferol 4-reductase</fullName>
        <ecNumber evidence="2">1.1.1.219</ecNumber>
    </submittedName>
</protein>